<evidence type="ECO:0000313" key="9">
    <source>
        <dbReference type="EMBL" id="KAG9441111.1"/>
    </source>
</evidence>
<dbReference type="InterPro" id="IPR030184">
    <property type="entry name" value="WAT1-related"/>
</dbReference>
<comment type="similarity">
    <text evidence="2 6">Belongs to the drug/metabolite transporter (DMT) superfamily. Plant drug/metabolite exporter (P-DME) (TC 2.A.7.4) family.</text>
</comment>
<keyword evidence="5 6" id="KW-0472">Membrane</keyword>
<evidence type="ECO:0000256" key="6">
    <source>
        <dbReference type="RuleBase" id="RU363077"/>
    </source>
</evidence>
<comment type="caution">
    <text evidence="9">The sequence shown here is derived from an EMBL/GenBank/DDBJ whole genome shotgun (WGS) entry which is preliminary data.</text>
</comment>
<feature type="compositionally biased region" description="Basic and acidic residues" evidence="7">
    <location>
        <begin position="341"/>
        <end position="350"/>
    </location>
</feature>
<dbReference type="GO" id="GO:0016020">
    <property type="term" value="C:membrane"/>
    <property type="evidence" value="ECO:0007669"/>
    <property type="project" value="UniProtKB-SubCell"/>
</dbReference>
<feature type="transmembrane region" description="Helical" evidence="6">
    <location>
        <begin position="79"/>
        <end position="103"/>
    </location>
</feature>
<feature type="transmembrane region" description="Helical" evidence="6">
    <location>
        <begin position="281"/>
        <end position="300"/>
    </location>
</feature>
<dbReference type="Pfam" id="PF00892">
    <property type="entry name" value="EamA"/>
    <property type="match status" value="2"/>
</dbReference>
<dbReference type="EMBL" id="JAINDJ010000007">
    <property type="protein sequence ID" value="KAG9441111.1"/>
    <property type="molecule type" value="Genomic_DNA"/>
</dbReference>
<keyword evidence="10" id="KW-1185">Reference proteome</keyword>
<feature type="transmembrane region" description="Helical" evidence="6">
    <location>
        <begin position="217"/>
        <end position="238"/>
    </location>
</feature>
<evidence type="ECO:0000256" key="1">
    <source>
        <dbReference type="ARBA" id="ARBA00004141"/>
    </source>
</evidence>
<evidence type="ECO:0000256" key="7">
    <source>
        <dbReference type="SAM" id="MobiDB-lite"/>
    </source>
</evidence>
<dbReference type="GO" id="GO:0022857">
    <property type="term" value="F:transmembrane transporter activity"/>
    <property type="evidence" value="ECO:0007669"/>
    <property type="project" value="InterPro"/>
</dbReference>
<evidence type="ECO:0000313" key="10">
    <source>
        <dbReference type="Proteomes" id="UP000825729"/>
    </source>
</evidence>
<evidence type="ECO:0000256" key="4">
    <source>
        <dbReference type="ARBA" id="ARBA00022989"/>
    </source>
</evidence>
<feature type="domain" description="EamA" evidence="8">
    <location>
        <begin position="187"/>
        <end position="325"/>
    </location>
</feature>
<feature type="transmembrane region" description="Helical" evidence="6">
    <location>
        <begin position="306"/>
        <end position="325"/>
    </location>
</feature>
<name>A0AAV7DY46_ARIFI</name>
<protein>
    <recommendedName>
        <fullName evidence="6">WAT1-related protein</fullName>
    </recommendedName>
</protein>
<feature type="domain" description="EamA" evidence="8">
    <location>
        <begin position="19"/>
        <end position="158"/>
    </location>
</feature>
<feature type="region of interest" description="Disordered" evidence="7">
    <location>
        <begin position="336"/>
        <end position="362"/>
    </location>
</feature>
<feature type="transmembrane region" description="Helical" evidence="6">
    <location>
        <begin position="140"/>
        <end position="160"/>
    </location>
</feature>
<feature type="transmembrane region" description="Helical" evidence="6">
    <location>
        <begin position="109"/>
        <end position="128"/>
    </location>
</feature>
<dbReference type="InterPro" id="IPR000620">
    <property type="entry name" value="EamA_dom"/>
</dbReference>
<gene>
    <name evidence="9" type="ORF">H6P81_016965</name>
</gene>
<dbReference type="InterPro" id="IPR037185">
    <property type="entry name" value="EmrE-like"/>
</dbReference>
<reference evidence="9 10" key="1">
    <citation type="submission" date="2021-07" db="EMBL/GenBank/DDBJ databases">
        <title>The Aristolochia fimbriata genome: insights into angiosperm evolution, floral development and chemical biosynthesis.</title>
        <authorList>
            <person name="Jiao Y."/>
        </authorList>
    </citation>
    <scope>NUCLEOTIDE SEQUENCE [LARGE SCALE GENOMIC DNA]</scope>
    <source>
        <strain evidence="9">IBCAS-2021</strain>
        <tissue evidence="9">Leaf</tissue>
    </source>
</reference>
<organism evidence="9 10">
    <name type="scientific">Aristolochia fimbriata</name>
    <name type="common">White veined hardy Dutchman's pipe vine</name>
    <dbReference type="NCBI Taxonomy" id="158543"/>
    <lineage>
        <taxon>Eukaryota</taxon>
        <taxon>Viridiplantae</taxon>
        <taxon>Streptophyta</taxon>
        <taxon>Embryophyta</taxon>
        <taxon>Tracheophyta</taxon>
        <taxon>Spermatophyta</taxon>
        <taxon>Magnoliopsida</taxon>
        <taxon>Magnoliidae</taxon>
        <taxon>Piperales</taxon>
        <taxon>Aristolochiaceae</taxon>
        <taxon>Aristolochia</taxon>
    </lineage>
</organism>
<dbReference type="SUPFAM" id="SSF103481">
    <property type="entry name" value="Multidrug resistance efflux transporter EmrE"/>
    <property type="match status" value="2"/>
</dbReference>
<keyword evidence="3 6" id="KW-0812">Transmembrane</keyword>
<sequence length="362" mass="41021">MELKTFQLGAILWRYRPHLFMSLAQIGFAFMYFITKASFNHGMNPHVYVTYRLIVSSIVMLPFAYFIERKVRPKLTFVLFMEISLLSLLGMTLALNLYYASLIYTSPTFLSSMFNTIASLTFIIAVALRLESPNAKSPKGLAKIFGTLISLTGVLTISLYRGPVVKNLWAAPIRMPHTSHVHEEWLKGSIFTVATCIAFSLWYIMQAMTLKRYPAQLSLTTWMSFLGAAQTAVFTLIIQHKPSVWAIGFNIDLWNVLYGGVVVSSLLIFLQLWCTKQKGPVFVTMFTPVTTVLVVFLAYFVFGEKLYLGSIIGSIVVITGLYLVLWGKEVSQKDQNTTQNMREEKEDNQDKNFCLEGKEDVP</sequence>
<dbReference type="Proteomes" id="UP000825729">
    <property type="component" value="Unassembled WGS sequence"/>
</dbReference>
<accession>A0AAV7DY46</accession>
<dbReference type="AlphaFoldDB" id="A0AAV7DY46"/>
<evidence type="ECO:0000259" key="8">
    <source>
        <dbReference type="Pfam" id="PF00892"/>
    </source>
</evidence>
<evidence type="ECO:0000256" key="5">
    <source>
        <dbReference type="ARBA" id="ARBA00023136"/>
    </source>
</evidence>
<evidence type="ECO:0000256" key="2">
    <source>
        <dbReference type="ARBA" id="ARBA00007635"/>
    </source>
</evidence>
<dbReference type="PANTHER" id="PTHR31218">
    <property type="entry name" value="WAT1-RELATED PROTEIN"/>
    <property type="match status" value="1"/>
</dbReference>
<proteinExistence type="inferred from homology"/>
<feature type="transmembrane region" description="Helical" evidence="6">
    <location>
        <begin position="12"/>
        <end position="34"/>
    </location>
</feature>
<evidence type="ECO:0000256" key="3">
    <source>
        <dbReference type="ARBA" id="ARBA00022692"/>
    </source>
</evidence>
<feature type="transmembrane region" description="Helical" evidence="6">
    <location>
        <begin position="253"/>
        <end position="274"/>
    </location>
</feature>
<feature type="transmembrane region" description="Helical" evidence="6">
    <location>
        <begin position="46"/>
        <end position="67"/>
    </location>
</feature>
<keyword evidence="4 6" id="KW-1133">Transmembrane helix</keyword>
<feature type="transmembrane region" description="Helical" evidence="6">
    <location>
        <begin position="185"/>
        <end position="205"/>
    </location>
</feature>
<comment type="subcellular location">
    <subcellularLocation>
        <location evidence="1 6">Membrane</location>
        <topology evidence="1 6">Multi-pass membrane protein</topology>
    </subcellularLocation>
</comment>